<dbReference type="GeneID" id="63731316"/>
<dbReference type="AlphaFoldDB" id="A0A1L9PKD3"/>
<dbReference type="VEuPathDB" id="FungiDB:ASPVEDRAFT_654342"/>
<gene>
    <name evidence="1" type="ORF">ASPVEDRAFT_654342</name>
</gene>
<dbReference type="Proteomes" id="UP000184073">
    <property type="component" value="Unassembled WGS sequence"/>
</dbReference>
<reference evidence="2" key="1">
    <citation type="journal article" date="2017" name="Genome Biol.">
        <title>Comparative genomics reveals high biological diversity and specific adaptations in the industrially and medically important fungal genus Aspergillus.</title>
        <authorList>
            <person name="de Vries R.P."/>
            <person name="Riley R."/>
            <person name="Wiebenga A."/>
            <person name="Aguilar-Osorio G."/>
            <person name="Amillis S."/>
            <person name="Uchima C.A."/>
            <person name="Anderluh G."/>
            <person name="Asadollahi M."/>
            <person name="Askin M."/>
            <person name="Barry K."/>
            <person name="Battaglia E."/>
            <person name="Bayram O."/>
            <person name="Benocci T."/>
            <person name="Braus-Stromeyer S.A."/>
            <person name="Caldana C."/>
            <person name="Canovas D."/>
            <person name="Cerqueira G.C."/>
            <person name="Chen F."/>
            <person name="Chen W."/>
            <person name="Choi C."/>
            <person name="Clum A."/>
            <person name="Dos Santos R.A."/>
            <person name="Damasio A.R."/>
            <person name="Diallinas G."/>
            <person name="Emri T."/>
            <person name="Fekete E."/>
            <person name="Flipphi M."/>
            <person name="Freyberg S."/>
            <person name="Gallo A."/>
            <person name="Gournas C."/>
            <person name="Habgood R."/>
            <person name="Hainaut M."/>
            <person name="Harispe M.L."/>
            <person name="Henrissat B."/>
            <person name="Hilden K.S."/>
            <person name="Hope R."/>
            <person name="Hossain A."/>
            <person name="Karabika E."/>
            <person name="Karaffa L."/>
            <person name="Karanyi Z."/>
            <person name="Krasevec N."/>
            <person name="Kuo A."/>
            <person name="Kusch H."/>
            <person name="LaButti K."/>
            <person name="Lagendijk E.L."/>
            <person name="Lapidus A."/>
            <person name="Levasseur A."/>
            <person name="Lindquist E."/>
            <person name="Lipzen A."/>
            <person name="Logrieco A.F."/>
            <person name="MacCabe A."/>
            <person name="Maekelae M.R."/>
            <person name="Malavazi I."/>
            <person name="Melin P."/>
            <person name="Meyer V."/>
            <person name="Mielnichuk N."/>
            <person name="Miskei M."/>
            <person name="Molnar A.P."/>
            <person name="Mule G."/>
            <person name="Ngan C.Y."/>
            <person name="Orejas M."/>
            <person name="Orosz E."/>
            <person name="Ouedraogo J.P."/>
            <person name="Overkamp K.M."/>
            <person name="Park H.-S."/>
            <person name="Perrone G."/>
            <person name="Piumi F."/>
            <person name="Punt P.J."/>
            <person name="Ram A.F."/>
            <person name="Ramon A."/>
            <person name="Rauscher S."/>
            <person name="Record E."/>
            <person name="Riano-Pachon D.M."/>
            <person name="Robert V."/>
            <person name="Roehrig J."/>
            <person name="Ruller R."/>
            <person name="Salamov A."/>
            <person name="Salih N.S."/>
            <person name="Samson R.A."/>
            <person name="Sandor E."/>
            <person name="Sanguinetti M."/>
            <person name="Schuetze T."/>
            <person name="Sepcic K."/>
            <person name="Shelest E."/>
            <person name="Sherlock G."/>
            <person name="Sophianopoulou V."/>
            <person name="Squina F.M."/>
            <person name="Sun H."/>
            <person name="Susca A."/>
            <person name="Todd R.B."/>
            <person name="Tsang A."/>
            <person name="Unkles S.E."/>
            <person name="van de Wiele N."/>
            <person name="van Rossen-Uffink D."/>
            <person name="Oliveira J.V."/>
            <person name="Vesth T.C."/>
            <person name="Visser J."/>
            <person name="Yu J.-H."/>
            <person name="Zhou M."/>
            <person name="Andersen M.R."/>
            <person name="Archer D.B."/>
            <person name="Baker S.E."/>
            <person name="Benoit I."/>
            <person name="Brakhage A.A."/>
            <person name="Braus G.H."/>
            <person name="Fischer R."/>
            <person name="Frisvad J.C."/>
            <person name="Goldman G.H."/>
            <person name="Houbraken J."/>
            <person name="Oakley B."/>
            <person name="Pocsi I."/>
            <person name="Scazzocchio C."/>
            <person name="Seiboth B."/>
            <person name="vanKuyk P.A."/>
            <person name="Wortman J."/>
            <person name="Dyer P.S."/>
            <person name="Grigoriev I.V."/>
        </authorList>
    </citation>
    <scope>NUCLEOTIDE SEQUENCE [LARGE SCALE GENOMIC DNA]</scope>
    <source>
        <strain evidence="2">CBS 583.65</strain>
    </source>
</reference>
<protein>
    <submittedName>
        <fullName evidence="1">Uncharacterized protein</fullName>
    </submittedName>
</protein>
<keyword evidence="2" id="KW-1185">Reference proteome</keyword>
<organism evidence="1 2">
    <name type="scientific">Aspergillus versicolor CBS 583.65</name>
    <dbReference type="NCBI Taxonomy" id="1036611"/>
    <lineage>
        <taxon>Eukaryota</taxon>
        <taxon>Fungi</taxon>
        <taxon>Dikarya</taxon>
        <taxon>Ascomycota</taxon>
        <taxon>Pezizomycotina</taxon>
        <taxon>Eurotiomycetes</taxon>
        <taxon>Eurotiomycetidae</taxon>
        <taxon>Eurotiales</taxon>
        <taxon>Aspergillaceae</taxon>
        <taxon>Aspergillus</taxon>
        <taxon>Aspergillus subgen. Nidulantes</taxon>
    </lineage>
</organism>
<evidence type="ECO:0000313" key="1">
    <source>
        <dbReference type="EMBL" id="OJJ01989.1"/>
    </source>
</evidence>
<dbReference type="EMBL" id="KV878128">
    <property type="protein sequence ID" value="OJJ01989.1"/>
    <property type="molecule type" value="Genomic_DNA"/>
</dbReference>
<proteinExistence type="predicted"/>
<sequence length="154" mass="16281">MIVQTCSTDQLESLISVIAQRWQSPPSPSQQLQHPCPLPVDHSGQCFLLLPDHRCWEILTVLSHSAGLAFAEVRVPSVCPSIALCRVNTMCLLYPSPQCMSPCNGALRGFAIACPNPNAAYASKQADCAVDGSVISGLNSGRSDPSGVAPPPLV</sequence>
<dbReference type="RefSeq" id="XP_040667751.1">
    <property type="nucleotide sequence ID" value="XM_040815805.1"/>
</dbReference>
<name>A0A1L9PKD3_ASPVE</name>
<evidence type="ECO:0000313" key="2">
    <source>
        <dbReference type="Proteomes" id="UP000184073"/>
    </source>
</evidence>
<accession>A0A1L9PKD3</accession>